<keyword evidence="3" id="KW-1185">Reference proteome</keyword>
<dbReference type="PANTHER" id="PTHR30087:SF0">
    <property type="entry name" value="INNER MEMBRANE PROTEIN"/>
    <property type="match status" value="1"/>
</dbReference>
<dbReference type="HOGENOM" id="CLU_076318_0_0_6"/>
<protein>
    <recommendedName>
        <fullName evidence="1">DUF1722 domain-containing protein</fullName>
    </recommendedName>
</protein>
<dbReference type="InterPro" id="IPR017087">
    <property type="entry name" value="UCP037004"/>
</dbReference>
<dbReference type="InterPro" id="IPR007553">
    <property type="entry name" value="2-thiour_desulf"/>
</dbReference>
<dbReference type="PATRIC" id="fig|698738.3.peg.566"/>
<dbReference type="STRING" id="698738.OLEAN_C05490"/>
<gene>
    <name evidence="2" type="ORF">OLEAN_C05490</name>
</gene>
<dbReference type="PIRSF" id="PIRSF037004">
    <property type="entry name" value="UCP037004"/>
    <property type="match status" value="1"/>
</dbReference>
<dbReference type="EMBL" id="FO203512">
    <property type="protein sequence ID" value="CCK74725.1"/>
    <property type="molecule type" value="Genomic_DNA"/>
</dbReference>
<evidence type="ECO:0000313" key="2">
    <source>
        <dbReference type="EMBL" id="CCK74725.1"/>
    </source>
</evidence>
<evidence type="ECO:0000313" key="3">
    <source>
        <dbReference type="Proteomes" id="UP000032749"/>
    </source>
</evidence>
<dbReference type="Pfam" id="PF08349">
    <property type="entry name" value="DUF1722"/>
    <property type="match status" value="1"/>
</dbReference>
<sequence>MSSEEIQKIKIGISSCLMGENVRFDSGHKKNDYVTGILNNYFEFSPFCPEVSIGLGIPRETIRLVSVDDEVRCVGTKSADLDVTEQLYQSADDQKGWHVELSGYILKKDSPSCGMERVKLYKGMEKGGMAEKIAVGLYAKRLMENFPHLPIEEEGRLSDPRLRENFIQRVYIYARWQEMEHKGFTIGGLQAFHAQHKYIFMSHNQNLGRALGASLANSDKDIDTLALEYLSSMMTLLKSIATVKNHVNTLQHIQGYLKNDLDAGDKEELRVTIENYQKFLLPLIVPITLLRHHFRRHPKDYIESSIYLKPHPGEMMLLNHI</sequence>
<evidence type="ECO:0000259" key="1">
    <source>
        <dbReference type="Pfam" id="PF08349"/>
    </source>
</evidence>
<feature type="domain" description="DUF1722" evidence="1">
    <location>
        <begin position="197"/>
        <end position="312"/>
    </location>
</feature>
<dbReference type="KEGG" id="oai:OLEAN_C05490"/>
<dbReference type="AlphaFoldDB" id="R4YKD6"/>
<dbReference type="PANTHER" id="PTHR30087">
    <property type="entry name" value="INNER MEMBRANE PROTEIN"/>
    <property type="match status" value="1"/>
</dbReference>
<reference evidence="2 3" key="1">
    <citation type="journal article" date="2013" name="Nat. Commun.">
        <title>Genome sequence and functional genomic analysis of the oil-degrading bacterium Oleispira antarctica.</title>
        <authorList>
            <person name="Kube M."/>
            <person name="Chernikova T.N."/>
            <person name="Al-Ramahi Y."/>
            <person name="Beloqui A."/>
            <person name="Lopez-Cortez N."/>
            <person name="Guazzaroni M.E."/>
            <person name="Heipieper H.J."/>
            <person name="Klages S."/>
            <person name="Kotsyurbenko O.R."/>
            <person name="Langer I."/>
            <person name="Nechitaylo T.Y."/>
            <person name="Lunsdorf H."/>
            <person name="Fernandez M."/>
            <person name="Juarez S."/>
            <person name="Ciordia S."/>
            <person name="Singer A."/>
            <person name="Kagan O."/>
            <person name="Egorova O."/>
            <person name="Petit P.A."/>
            <person name="Stogios P."/>
            <person name="Kim Y."/>
            <person name="Tchigvintsev A."/>
            <person name="Flick R."/>
            <person name="Denaro R."/>
            <person name="Genovese M."/>
            <person name="Albar J.P."/>
            <person name="Reva O.N."/>
            <person name="Martinez-Gomariz M."/>
            <person name="Tran H."/>
            <person name="Ferrer M."/>
            <person name="Savchenko A."/>
            <person name="Yakunin A.F."/>
            <person name="Yakimov M.M."/>
            <person name="Golyshina O.V."/>
            <person name="Reinhardt R."/>
            <person name="Golyshin P.N."/>
        </authorList>
    </citation>
    <scope>NUCLEOTIDE SEQUENCE [LARGE SCALE GENOMIC DNA]</scope>
</reference>
<organism evidence="2 3">
    <name type="scientific">Oleispira antarctica RB-8</name>
    <dbReference type="NCBI Taxonomy" id="698738"/>
    <lineage>
        <taxon>Bacteria</taxon>
        <taxon>Pseudomonadati</taxon>
        <taxon>Pseudomonadota</taxon>
        <taxon>Gammaproteobacteria</taxon>
        <taxon>Oceanospirillales</taxon>
        <taxon>Oceanospirillaceae</taxon>
        <taxon>Oleispira</taxon>
    </lineage>
</organism>
<accession>R4YKD6</accession>
<dbReference type="InterPro" id="IPR013560">
    <property type="entry name" value="DUF1722"/>
</dbReference>
<dbReference type="Proteomes" id="UP000032749">
    <property type="component" value="Chromosome"/>
</dbReference>
<dbReference type="OrthoDB" id="495783at2"/>
<name>R4YKD6_OLEAN</name>
<dbReference type="Pfam" id="PF04463">
    <property type="entry name" value="2-thiour_desulf"/>
    <property type="match status" value="1"/>
</dbReference>
<proteinExistence type="predicted"/>